<feature type="chain" id="PRO_5039257169" description="RdlA protein" evidence="2">
    <location>
        <begin position="20"/>
        <end position="174"/>
    </location>
</feature>
<keyword evidence="4" id="KW-1185">Reference proteome</keyword>
<organism evidence="3 4">
    <name type="scientific">Streptomyces chattanoogensis</name>
    <dbReference type="NCBI Taxonomy" id="66876"/>
    <lineage>
        <taxon>Bacteria</taxon>
        <taxon>Bacillati</taxon>
        <taxon>Actinomycetota</taxon>
        <taxon>Actinomycetes</taxon>
        <taxon>Kitasatosporales</taxon>
        <taxon>Streptomycetaceae</taxon>
        <taxon>Streptomyces</taxon>
    </lineage>
</organism>
<dbReference type="AlphaFoldDB" id="A0A0N0XQQ8"/>
<feature type="compositionally biased region" description="Low complexity" evidence="1">
    <location>
        <begin position="64"/>
        <end position="77"/>
    </location>
</feature>
<feature type="region of interest" description="Disordered" evidence="1">
    <location>
        <begin position="35"/>
        <end position="125"/>
    </location>
</feature>
<name>A0A0N0XQQ8_9ACTN</name>
<evidence type="ECO:0000313" key="4">
    <source>
        <dbReference type="Proteomes" id="UP000037982"/>
    </source>
</evidence>
<protein>
    <recommendedName>
        <fullName evidence="5">RdlA protein</fullName>
    </recommendedName>
</protein>
<dbReference type="EMBL" id="LGKG01000196">
    <property type="protein sequence ID" value="KPC59013.1"/>
    <property type="molecule type" value="Genomic_DNA"/>
</dbReference>
<comment type="caution">
    <text evidence="3">The sequence shown here is derived from an EMBL/GenBank/DDBJ whole genome shotgun (WGS) entry which is preliminary data.</text>
</comment>
<dbReference type="PATRIC" id="fig|66876.3.peg.8417"/>
<evidence type="ECO:0000313" key="3">
    <source>
        <dbReference type="EMBL" id="KPC59013.1"/>
    </source>
</evidence>
<reference evidence="4" key="1">
    <citation type="submission" date="2015-07" db="EMBL/GenBank/DDBJ databases">
        <authorList>
            <person name="Ju K.-S."/>
            <person name="Doroghazi J.R."/>
            <person name="Metcalf W.W."/>
        </authorList>
    </citation>
    <scope>NUCLEOTIDE SEQUENCE [LARGE SCALE GENOMIC DNA]</scope>
    <source>
        <strain evidence="4">NRRL ISP-5002</strain>
    </source>
</reference>
<feature type="region of interest" description="Disordered" evidence="1">
    <location>
        <begin position="152"/>
        <end position="174"/>
    </location>
</feature>
<accession>A0A0N0XQQ8</accession>
<evidence type="ECO:0008006" key="5">
    <source>
        <dbReference type="Google" id="ProtNLM"/>
    </source>
</evidence>
<feature type="compositionally biased region" description="Polar residues" evidence="1">
    <location>
        <begin position="50"/>
        <end position="63"/>
    </location>
</feature>
<sequence length="174" mass="17491">MRKLHQVALVFAAAGGLSAIGIGASSADVPMAYNGAASPPVPQPDGPQAWSASQATSHASGSHASPQQDAPQGAAPQESGAQVSPQLNPQLSPQISPQVSSPTAPQAAPQGSLLGGGMQDQNNLFRPYQECSPQSLLDANVPVGLLAAPQTSGVHCTQANGQTNSQSNAYAHAR</sequence>
<dbReference type="Proteomes" id="UP000037982">
    <property type="component" value="Unassembled WGS sequence"/>
</dbReference>
<evidence type="ECO:0000256" key="1">
    <source>
        <dbReference type="SAM" id="MobiDB-lite"/>
    </source>
</evidence>
<keyword evidence="2" id="KW-0732">Signal</keyword>
<gene>
    <name evidence="3" type="ORF">ADL29_38330</name>
</gene>
<feature type="compositionally biased region" description="Polar residues" evidence="1">
    <location>
        <begin position="79"/>
        <end position="104"/>
    </location>
</feature>
<dbReference type="RefSeq" id="WP_053928042.1">
    <property type="nucleotide sequence ID" value="NZ_LGKG01000196.1"/>
</dbReference>
<feature type="signal peptide" evidence="2">
    <location>
        <begin position="1"/>
        <end position="19"/>
    </location>
</feature>
<evidence type="ECO:0000256" key="2">
    <source>
        <dbReference type="SAM" id="SignalP"/>
    </source>
</evidence>
<proteinExistence type="predicted"/>